<comment type="caution">
    <text evidence="2">The sequence shown here is derived from an EMBL/GenBank/DDBJ whole genome shotgun (WGS) entry which is preliminary data.</text>
</comment>
<evidence type="ECO:0008006" key="4">
    <source>
        <dbReference type="Google" id="ProtNLM"/>
    </source>
</evidence>
<dbReference type="Gene3D" id="1.25.40.10">
    <property type="entry name" value="Tetratricopeptide repeat domain"/>
    <property type="match status" value="2"/>
</dbReference>
<evidence type="ECO:0000313" key="3">
    <source>
        <dbReference type="Proteomes" id="UP000239907"/>
    </source>
</evidence>
<feature type="chain" id="PRO_5015770834" description="Outer membrane lipoprotein BamD-like domain-containing protein" evidence="1">
    <location>
        <begin position="24"/>
        <end position="953"/>
    </location>
</feature>
<dbReference type="InterPro" id="IPR011990">
    <property type="entry name" value="TPR-like_helical_dom_sf"/>
</dbReference>
<evidence type="ECO:0000256" key="1">
    <source>
        <dbReference type="SAM" id="SignalP"/>
    </source>
</evidence>
<dbReference type="OrthoDB" id="9860885at2"/>
<evidence type="ECO:0000313" key="2">
    <source>
        <dbReference type="EMBL" id="PQJ28251.1"/>
    </source>
</evidence>
<accession>A0A2S7U1B5</accession>
<dbReference type="SUPFAM" id="SSF48452">
    <property type="entry name" value="TPR-like"/>
    <property type="match status" value="1"/>
</dbReference>
<dbReference type="Proteomes" id="UP000239907">
    <property type="component" value="Unassembled WGS sequence"/>
</dbReference>
<dbReference type="AlphaFoldDB" id="A0A2S7U1B5"/>
<gene>
    <name evidence="2" type="ORF">BSZ32_06850</name>
</gene>
<protein>
    <recommendedName>
        <fullName evidence="4">Outer membrane lipoprotein BamD-like domain-containing protein</fullName>
    </recommendedName>
</protein>
<sequence>MNKPVQIWITVALLALASPVACALEVGDDQLRLAVSLMQNEKWQLAYSVFSEIDDAEQAAGVSEGVYGKLLFSMGLCQMELAKEGGAELREGFYQKALKDFEKCRNFIGSPDDQNPYVRRSLLRMAMCYQALKQFDAAYAAYAAFLVERNQISDVYDHGNLLLNLTTCSLRRSSPVNAETLTYLQQAVDGRKRYEIETAALCDVVLDVYGVLAGRFSPEQELLLLAWLAELTPSLEDDSDVFFAALSKTAQKLFDNGNVKSTQSLLRVLSWLSAQPVEKLDFSNSVGRDPVLVARSIEQYAYTQSAQQRGNLLAQLIERFPQSARVSEWLYRCIVAHFELDQIELARADVELYKSKFPDGDYLSSIELLELSSLFDAGQYAEALALAEAASAGAGEQNEDRLYVMAGSTCFLGEYHRSFSLAAKYLELYSDGEHTESVRYFQAVNYARLGYAAEARSILSEITTGGLQVYAQYELAMLDFESASYLKTQERLDEIRELELDPTLRVQADLLSARTSAILRERETAEILYLDALKLARSSHLLELEQEVMFYLIAFYGREKVAGEPNSDMEKCLPYYDAFFQKFSDSPYAAQVASAAMAALKNAGELDRGIKTLERVLQSACNASKEAGVRDAASALIWARIDAGMKPSELKLQFSSHEPSHFSSVQWFALIEVYAAGLDQAHTSWGLKLRYDATLRGMYAELSLQAKDVKLPSYIDLALGEWYLIDENFPQLSRDHFANARSSDLIRQQKIAVLGIVNSLRVSATESDLKQAQRLITNLLERFGEDEKLLEKAMYESIEVLSKLQSWDVLTNESKEYLTKHKFDYRRSRVWYLLAKSYDLRGMNEDAMANYSRVFAGYTRVLAVSAPSVERLSELTWQRNRPEMTGEKADRQIAYQLAHRYLTMVKDYPEWERKRVGVHESLAAIRANVDTWESSGEVISVEQMLREIRQGKR</sequence>
<name>A0A2S7U1B5_9BACT</name>
<proteinExistence type="predicted"/>
<dbReference type="EMBL" id="MQWA01000001">
    <property type="protein sequence ID" value="PQJ28251.1"/>
    <property type="molecule type" value="Genomic_DNA"/>
</dbReference>
<keyword evidence="3" id="KW-1185">Reference proteome</keyword>
<keyword evidence="1" id="KW-0732">Signal</keyword>
<dbReference type="RefSeq" id="WP_105042755.1">
    <property type="nucleotide sequence ID" value="NZ_MQWA01000001.1"/>
</dbReference>
<reference evidence="2 3" key="1">
    <citation type="submission" date="2016-12" db="EMBL/GenBank/DDBJ databases">
        <title>Study of bacterial adaptation to deep sea.</title>
        <authorList>
            <person name="Song J."/>
            <person name="Yoshizawa S."/>
            <person name="Kogure K."/>
        </authorList>
    </citation>
    <scope>NUCLEOTIDE SEQUENCE [LARGE SCALE GENOMIC DNA]</scope>
    <source>
        <strain evidence="2 3">SAORIC-165</strain>
    </source>
</reference>
<feature type="signal peptide" evidence="1">
    <location>
        <begin position="1"/>
        <end position="23"/>
    </location>
</feature>
<organism evidence="2 3">
    <name type="scientific">Rubritalea profundi</name>
    <dbReference type="NCBI Taxonomy" id="1658618"/>
    <lineage>
        <taxon>Bacteria</taxon>
        <taxon>Pseudomonadati</taxon>
        <taxon>Verrucomicrobiota</taxon>
        <taxon>Verrucomicrobiia</taxon>
        <taxon>Verrucomicrobiales</taxon>
        <taxon>Rubritaleaceae</taxon>
        <taxon>Rubritalea</taxon>
    </lineage>
</organism>